<dbReference type="RefSeq" id="WP_386705829.1">
    <property type="nucleotide sequence ID" value="NZ_JBHRYF010000001.1"/>
</dbReference>
<feature type="region of interest" description="Disordered" evidence="1">
    <location>
        <begin position="1"/>
        <end position="38"/>
    </location>
</feature>
<dbReference type="EMBL" id="JBHRYF010000001">
    <property type="protein sequence ID" value="MFC3658929.1"/>
    <property type="molecule type" value="Genomic_DNA"/>
</dbReference>
<organism evidence="2 3">
    <name type="scientific">Luteimonas notoginsengisoli</name>
    <dbReference type="NCBI Taxonomy" id="1578200"/>
    <lineage>
        <taxon>Bacteria</taxon>
        <taxon>Pseudomonadati</taxon>
        <taxon>Pseudomonadota</taxon>
        <taxon>Gammaproteobacteria</taxon>
        <taxon>Lysobacterales</taxon>
        <taxon>Lysobacteraceae</taxon>
        <taxon>Luteimonas</taxon>
    </lineage>
</organism>
<accession>A0ABV7UPT4</accession>
<keyword evidence="3" id="KW-1185">Reference proteome</keyword>
<feature type="compositionally biased region" description="Low complexity" evidence="1">
    <location>
        <begin position="1"/>
        <end position="18"/>
    </location>
</feature>
<reference evidence="3" key="1">
    <citation type="journal article" date="2019" name="Int. J. Syst. Evol. Microbiol.">
        <title>The Global Catalogue of Microorganisms (GCM) 10K type strain sequencing project: providing services to taxonomists for standard genome sequencing and annotation.</title>
        <authorList>
            <consortium name="The Broad Institute Genomics Platform"/>
            <consortium name="The Broad Institute Genome Sequencing Center for Infectious Disease"/>
            <person name="Wu L."/>
            <person name="Ma J."/>
        </authorList>
    </citation>
    <scope>NUCLEOTIDE SEQUENCE [LARGE SCALE GENOMIC DNA]</scope>
    <source>
        <strain evidence="3">KCTC 42211</strain>
    </source>
</reference>
<comment type="caution">
    <text evidence="2">The sequence shown here is derived from an EMBL/GenBank/DDBJ whole genome shotgun (WGS) entry which is preliminary data.</text>
</comment>
<dbReference type="Proteomes" id="UP001595724">
    <property type="component" value="Unassembled WGS sequence"/>
</dbReference>
<name>A0ABV7UPT4_9GAMM</name>
<gene>
    <name evidence="2" type="ORF">ACFOM9_02400</name>
</gene>
<evidence type="ECO:0000256" key="1">
    <source>
        <dbReference type="SAM" id="MobiDB-lite"/>
    </source>
</evidence>
<evidence type="ECO:0000313" key="2">
    <source>
        <dbReference type="EMBL" id="MFC3658929.1"/>
    </source>
</evidence>
<protein>
    <submittedName>
        <fullName evidence="2">DnrO protein</fullName>
    </submittedName>
</protein>
<evidence type="ECO:0000313" key="3">
    <source>
        <dbReference type="Proteomes" id="UP001595724"/>
    </source>
</evidence>
<proteinExistence type="predicted"/>
<sequence length="149" mass="15789">MSAAAAVSASPAMAQSAAQHDHAAHAAHAAHDAPAPARRWATDAPLRAGMRSLAEATEALDHYQMGHLDDTQRDNAVARIDAAIQDMFTNCKLAPEADAALHGLLAKFILGADAARAGRFTKAELGPMQESLVQYPQLFDDPDWGKHAD</sequence>